<organism evidence="3 4">
    <name type="scientific">Ornithinimicrobium pratense</name>
    <dbReference type="NCBI Taxonomy" id="2593973"/>
    <lineage>
        <taxon>Bacteria</taxon>
        <taxon>Bacillati</taxon>
        <taxon>Actinomycetota</taxon>
        <taxon>Actinomycetes</taxon>
        <taxon>Micrococcales</taxon>
        <taxon>Ornithinimicrobiaceae</taxon>
        <taxon>Ornithinimicrobium</taxon>
    </lineage>
</organism>
<proteinExistence type="predicted"/>
<name>A0A5J6V9U1_9MICO</name>
<dbReference type="Proteomes" id="UP000326546">
    <property type="component" value="Chromosome"/>
</dbReference>
<keyword evidence="1" id="KW-0175">Coiled coil</keyword>
<sequence>MAEQDRARRTAGPAGEGLASGEQEQLVYALEVRFATHLDTAAAAVREAERELTEAQVRLARAKEAAAHERYTSSPLPFMRESLSEEVEGLARKTTPKKVRASYRFLLDRAAELAAAEVQGFQDDQAQLTRERTDGIDACHAAVEHATAALVATREMQERVRAAERAARKGLEVMVAKLSSEG</sequence>
<reference evidence="3 4" key="1">
    <citation type="submission" date="2019-09" db="EMBL/GenBank/DDBJ databases">
        <title>Serinicoccus pratensis sp. nov., isolated from meadow soil.</title>
        <authorList>
            <person name="Zhang W."/>
        </authorList>
    </citation>
    <scope>NUCLEOTIDE SEQUENCE [LARGE SCALE GENOMIC DNA]</scope>
    <source>
        <strain evidence="3 4">W204</strain>
    </source>
</reference>
<evidence type="ECO:0000313" key="4">
    <source>
        <dbReference type="Proteomes" id="UP000326546"/>
    </source>
</evidence>
<dbReference type="RefSeq" id="WP_158062475.1">
    <property type="nucleotide sequence ID" value="NZ_CP044427.1"/>
</dbReference>
<dbReference type="KEGG" id="serw:FY030_15830"/>
<protein>
    <submittedName>
        <fullName evidence="3">Uncharacterized protein</fullName>
    </submittedName>
</protein>
<evidence type="ECO:0000313" key="3">
    <source>
        <dbReference type="EMBL" id="QFG69981.1"/>
    </source>
</evidence>
<dbReference type="OrthoDB" id="4869457at2"/>
<feature type="region of interest" description="Disordered" evidence="2">
    <location>
        <begin position="1"/>
        <end position="20"/>
    </location>
</feature>
<evidence type="ECO:0000256" key="2">
    <source>
        <dbReference type="SAM" id="MobiDB-lite"/>
    </source>
</evidence>
<accession>A0A5J6V9U1</accession>
<gene>
    <name evidence="3" type="ORF">FY030_15830</name>
</gene>
<evidence type="ECO:0000256" key="1">
    <source>
        <dbReference type="SAM" id="Coils"/>
    </source>
</evidence>
<feature type="coiled-coil region" evidence="1">
    <location>
        <begin position="38"/>
        <end position="65"/>
    </location>
</feature>
<keyword evidence="4" id="KW-1185">Reference proteome</keyword>
<dbReference type="EMBL" id="CP044427">
    <property type="protein sequence ID" value="QFG69981.1"/>
    <property type="molecule type" value="Genomic_DNA"/>
</dbReference>
<dbReference type="AlphaFoldDB" id="A0A5J6V9U1"/>